<evidence type="ECO:0000259" key="6">
    <source>
        <dbReference type="SMART" id="SM00237"/>
    </source>
</evidence>
<dbReference type="PANTHER" id="PTHR11878:SF65">
    <property type="entry name" value="NA_CA-EXCHANGE PROTEIN, ISOFORM G"/>
    <property type="match status" value="1"/>
</dbReference>
<dbReference type="AlphaFoldDB" id="A0A554VFX9"/>
<name>A0A554VFX9_9FLAO</name>
<dbReference type="Pfam" id="PF03160">
    <property type="entry name" value="Calx-beta"/>
    <property type="match status" value="1"/>
</dbReference>
<dbReference type="OrthoDB" id="1157938at2"/>
<keyword evidence="2" id="KW-0677">Repeat</keyword>
<dbReference type="GO" id="GO:0030001">
    <property type="term" value="P:metal ion transport"/>
    <property type="evidence" value="ECO:0007669"/>
    <property type="project" value="TreeGrafter"/>
</dbReference>
<protein>
    <recommendedName>
        <fullName evidence="6">Calx-beta domain-containing protein</fullName>
    </recommendedName>
</protein>
<sequence>MLMKKLLLIAFVFLLGNQIISAQTTETEPNNSVLQSGVLTVSSATTITGDVCLAGGCPTADPSDHWIIADGSSGTFMATWSDDVVVTLFTYATSARNTAPSSVTLSSGVSQTLSTSSFYSLSVQFNTIGVLTSYSVALSGNSLTTPPSVPSVNHGPPIICSGNSALLTWTGNLNDATEWHIYTGSCGGTEIDTTTGNSVIVTPPASGSITYFVRGEGGGVTPGACGSHTITITAREDANFSYSAASYLPADADPTPTITGVTGGDFTSSPSGLSIDMNTGTIDVSASTPGMYTVTYETPGLCSGTEDRNITITDPNANPIIQIGTDTNSSAGNTITPWTTFFEDGRRQYLITASELLALGLSNGDQLYGLAFNVISDVTPSSAVTISLKSTTDTEFSTFAFDNTGFTEVFNGNHDPNPGWDFMFFDTPYTYDGNGIIINFCFNNTTFIGNSSVQYSTTTGNSNRYSYTDNTDGCTLSSFGSNTNRANIQFSTVPDIIDPSFVSITRQTPVTNPTNADGLVFRAIFNEPVQFVDAADFDVTGTTTSISNVSGSGTTYDITVSGVGDLANLNGTVGINLSSGQNIQDLGGNALPNSEPATDQTYTLDNEAPTGYSVTIDQSPINTGTNDNAVSFTFAGAEVGATYNYSFSSSGGAGIVTNIGAIATATDQITGIDLSGLADGTITLSVTLNDMAGNTGTAATDTETKNTIIRVSVNDPSIAEGNAGTTTLQFTVNLDAPAPAGGATVDYATSNGSATAGSDYTAISTTTLSFLAGESSKTVDITITGDQTVEIDETLTLTLSNPTGTNVIIGDSTGTG</sequence>
<dbReference type="InterPro" id="IPR003644">
    <property type="entry name" value="Calx_beta"/>
</dbReference>
<dbReference type="PANTHER" id="PTHR11878">
    <property type="entry name" value="SODIUM/CALCIUM EXCHANGER"/>
    <property type="match status" value="1"/>
</dbReference>
<keyword evidence="4" id="KW-0406">Ion transport</keyword>
<evidence type="ECO:0000256" key="5">
    <source>
        <dbReference type="SAM" id="SignalP"/>
    </source>
</evidence>
<keyword evidence="1 5" id="KW-0732">Signal</keyword>
<evidence type="ECO:0000256" key="1">
    <source>
        <dbReference type="ARBA" id="ARBA00022729"/>
    </source>
</evidence>
<dbReference type="SUPFAM" id="SSF141072">
    <property type="entry name" value="CalX-like"/>
    <property type="match status" value="1"/>
</dbReference>
<feature type="signal peptide" evidence="5">
    <location>
        <begin position="1"/>
        <end position="22"/>
    </location>
</feature>
<evidence type="ECO:0000256" key="4">
    <source>
        <dbReference type="ARBA" id="ARBA00023065"/>
    </source>
</evidence>
<feature type="non-terminal residue" evidence="7">
    <location>
        <position position="816"/>
    </location>
</feature>
<feature type="domain" description="Calx-beta" evidence="6">
    <location>
        <begin position="698"/>
        <end position="800"/>
    </location>
</feature>
<evidence type="ECO:0000313" key="7">
    <source>
        <dbReference type="EMBL" id="TSE06256.1"/>
    </source>
</evidence>
<dbReference type="SMART" id="SM00237">
    <property type="entry name" value="Calx_beta"/>
    <property type="match status" value="1"/>
</dbReference>
<evidence type="ECO:0000313" key="8">
    <source>
        <dbReference type="Proteomes" id="UP000318833"/>
    </source>
</evidence>
<comment type="caution">
    <text evidence="7">The sequence shown here is derived from an EMBL/GenBank/DDBJ whole genome shotgun (WGS) entry which is preliminary data.</text>
</comment>
<dbReference type="GO" id="GO:0007154">
    <property type="term" value="P:cell communication"/>
    <property type="evidence" value="ECO:0007669"/>
    <property type="project" value="InterPro"/>
</dbReference>
<keyword evidence="3" id="KW-0106">Calcium</keyword>
<gene>
    <name evidence="7" type="ORF">FOF46_20385</name>
</gene>
<keyword evidence="4" id="KW-0813">Transport</keyword>
<evidence type="ECO:0000256" key="2">
    <source>
        <dbReference type="ARBA" id="ARBA00022737"/>
    </source>
</evidence>
<accession>A0A554VFX9</accession>
<dbReference type="GO" id="GO:0016020">
    <property type="term" value="C:membrane"/>
    <property type="evidence" value="ECO:0007669"/>
    <property type="project" value="InterPro"/>
</dbReference>
<dbReference type="EMBL" id="VLNR01000048">
    <property type="protein sequence ID" value="TSE06256.1"/>
    <property type="molecule type" value="Genomic_DNA"/>
</dbReference>
<organism evidence="7 8">
    <name type="scientific">Aquimarina algiphila</name>
    <dbReference type="NCBI Taxonomy" id="2047982"/>
    <lineage>
        <taxon>Bacteria</taxon>
        <taxon>Pseudomonadati</taxon>
        <taxon>Bacteroidota</taxon>
        <taxon>Flavobacteriia</taxon>
        <taxon>Flavobacteriales</taxon>
        <taxon>Flavobacteriaceae</taxon>
        <taxon>Aquimarina</taxon>
    </lineage>
</organism>
<reference evidence="7 8" key="1">
    <citation type="submission" date="2019-07" db="EMBL/GenBank/DDBJ databases">
        <title>The draft genome sequence of Aquimarina algiphila M91.</title>
        <authorList>
            <person name="Meng X."/>
        </authorList>
    </citation>
    <scope>NUCLEOTIDE SEQUENCE [LARGE SCALE GENOMIC DNA]</scope>
    <source>
        <strain evidence="7 8">M91</strain>
    </source>
</reference>
<dbReference type="Proteomes" id="UP000318833">
    <property type="component" value="Unassembled WGS sequence"/>
</dbReference>
<proteinExistence type="predicted"/>
<feature type="chain" id="PRO_5022190724" description="Calx-beta domain-containing protein" evidence="5">
    <location>
        <begin position="23"/>
        <end position="816"/>
    </location>
</feature>
<dbReference type="InterPro" id="IPR038081">
    <property type="entry name" value="CalX-like_sf"/>
</dbReference>
<dbReference type="Gene3D" id="2.60.40.2030">
    <property type="match status" value="1"/>
</dbReference>
<dbReference type="InterPro" id="IPR051171">
    <property type="entry name" value="CaCA"/>
</dbReference>
<evidence type="ECO:0000256" key="3">
    <source>
        <dbReference type="ARBA" id="ARBA00022837"/>
    </source>
</evidence>
<keyword evidence="8" id="KW-1185">Reference proteome</keyword>